<evidence type="ECO:0000313" key="1">
    <source>
        <dbReference type="EMBL" id="KFM23393.1"/>
    </source>
</evidence>
<evidence type="ECO:0000313" key="2">
    <source>
        <dbReference type="Proteomes" id="UP000028924"/>
    </source>
</evidence>
<name>A0A087SCD9_AUXPR</name>
<organism evidence="1 2">
    <name type="scientific">Auxenochlorella protothecoides</name>
    <name type="common">Green microalga</name>
    <name type="synonym">Chlorella protothecoides</name>
    <dbReference type="NCBI Taxonomy" id="3075"/>
    <lineage>
        <taxon>Eukaryota</taxon>
        <taxon>Viridiplantae</taxon>
        <taxon>Chlorophyta</taxon>
        <taxon>core chlorophytes</taxon>
        <taxon>Trebouxiophyceae</taxon>
        <taxon>Chlorellales</taxon>
        <taxon>Chlorellaceae</taxon>
        <taxon>Auxenochlorella</taxon>
    </lineage>
</organism>
<accession>A0A087SCD9</accession>
<reference evidence="1 2" key="1">
    <citation type="journal article" date="2014" name="BMC Genomics">
        <title>Oil accumulation mechanisms of the oleaginous microalga Chlorella protothecoides revealed through its genome, transcriptomes, and proteomes.</title>
        <authorList>
            <person name="Gao C."/>
            <person name="Wang Y."/>
            <person name="Shen Y."/>
            <person name="Yan D."/>
            <person name="He X."/>
            <person name="Dai J."/>
            <person name="Wu Q."/>
        </authorList>
    </citation>
    <scope>NUCLEOTIDE SEQUENCE [LARGE SCALE GENOMIC DNA]</scope>
    <source>
        <strain evidence="1 2">0710</strain>
    </source>
</reference>
<dbReference type="KEGG" id="apro:F751_1089"/>
<proteinExistence type="predicted"/>
<sequence length="69" mass="8075">MRERLGRATTNLTGSIRKATQAWRLLLLRRSGLSRLRFPSSLLCRCLWLFSFLECSFLQHVLREVGVPR</sequence>
<protein>
    <submittedName>
        <fullName evidence="1">Uncharacterized protein</fullName>
    </submittedName>
</protein>
<dbReference type="EMBL" id="KL662090">
    <property type="protein sequence ID" value="KFM23393.1"/>
    <property type="molecule type" value="Genomic_DNA"/>
</dbReference>
<dbReference type="Proteomes" id="UP000028924">
    <property type="component" value="Unassembled WGS sequence"/>
</dbReference>
<dbReference type="RefSeq" id="XP_011396263.1">
    <property type="nucleotide sequence ID" value="XM_011397961.1"/>
</dbReference>
<gene>
    <name evidence="1" type="ORF">F751_1089</name>
</gene>
<dbReference type="AlphaFoldDB" id="A0A087SCD9"/>
<dbReference type="GeneID" id="23612480"/>
<keyword evidence="2" id="KW-1185">Reference proteome</keyword>